<proteinExistence type="predicted"/>
<sequence length="204" mass="21037">MNRLRYYFLATFVIFAIAGCLGKGTTTFPTDADTLGTADKMTVTPAGGNIVFRKTGLSLTLEKGDVQTTSDVLLVAYSPSGYSGQPLASTVTPVSDFYQFSGITPAPGKSVRVTVPYDKTKVTTASAKTAAASSKVMSLGVTTASDIDLYSLSSAGIWTRITNGKTISTTSGTLSALVTSLNRIVIASSTGTTQGTTTSLGIAD</sequence>
<name>A0A2N1PQZ9_9BACT</name>
<reference evidence="1 2" key="1">
    <citation type="journal article" date="2017" name="ISME J.">
        <title>Potential for microbial H2 and metal transformations associated with novel bacteria and archaea in deep terrestrial subsurface sediments.</title>
        <authorList>
            <person name="Hernsdorf A.W."/>
            <person name="Amano Y."/>
            <person name="Miyakawa K."/>
            <person name="Ise K."/>
            <person name="Suzuki Y."/>
            <person name="Anantharaman K."/>
            <person name="Probst A."/>
            <person name="Burstein D."/>
            <person name="Thomas B.C."/>
            <person name="Banfield J.F."/>
        </authorList>
    </citation>
    <scope>NUCLEOTIDE SEQUENCE [LARGE SCALE GENOMIC DNA]</scope>
    <source>
        <strain evidence="1">HGW-Wallbacteria-1</strain>
    </source>
</reference>
<dbReference type="Proteomes" id="UP000233256">
    <property type="component" value="Unassembled WGS sequence"/>
</dbReference>
<accession>A0A2N1PQZ9</accession>
<protein>
    <submittedName>
        <fullName evidence="1">Uncharacterized protein</fullName>
    </submittedName>
</protein>
<dbReference type="PROSITE" id="PS51257">
    <property type="entry name" value="PROKAR_LIPOPROTEIN"/>
    <property type="match status" value="1"/>
</dbReference>
<evidence type="ECO:0000313" key="2">
    <source>
        <dbReference type="Proteomes" id="UP000233256"/>
    </source>
</evidence>
<gene>
    <name evidence="1" type="ORF">CVV64_07780</name>
</gene>
<evidence type="ECO:0000313" key="1">
    <source>
        <dbReference type="EMBL" id="PKK90768.1"/>
    </source>
</evidence>
<comment type="caution">
    <text evidence="1">The sequence shown here is derived from an EMBL/GenBank/DDBJ whole genome shotgun (WGS) entry which is preliminary data.</text>
</comment>
<dbReference type="EMBL" id="PGXC01000004">
    <property type="protein sequence ID" value="PKK90768.1"/>
    <property type="molecule type" value="Genomic_DNA"/>
</dbReference>
<organism evidence="1 2">
    <name type="scientific">Candidatus Wallbacteria bacterium HGW-Wallbacteria-1</name>
    <dbReference type="NCBI Taxonomy" id="2013854"/>
    <lineage>
        <taxon>Bacteria</taxon>
        <taxon>Candidatus Walliibacteriota</taxon>
    </lineage>
</organism>
<dbReference type="AlphaFoldDB" id="A0A2N1PQZ9"/>